<evidence type="ECO:0000313" key="1">
    <source>
        <dbReference type="EMBL" id="CAD7425061.1"/>
    </source>
</evidence>
<dbReference type="PANTHER" id="PTHR13950:SF9">
    <property type="entry name" value="RABCONNECTIN-3A"/>
    <property type="match status" value="1"/>
</dbReference>
<gene>
    <name evidence="1" type="ORF">TMSB3V08_LOCUS1984</name>
</gene>
<sequence length="512" mass="56628">MRPPVFPPSTTLGNLSNSPSACFVASDGKSLRVYQAVIDARTLLAEVSSSERRSRMMDSMVSLSTDTSSEDGVRHSSLHDKIKIVSQQSTARPGCVIQLDAISDATHDWQNTQFLHVFQEQLITGERAEEKTVNPDLGFMESQLAAMVDLQQTSVFEEPFYIVVLERTNKGTVVHMWRLVIASQPDNAELTGSMMYVPDSHLIQDEDDGEERHGRSASMSAGDQLGEHVLPVQASHVVISTTKVCTQDLPLPDGVEVVHAAPAAGHLSSASIYPACFAPYIVVTACSDSTIRFWKCKVDKASKSAERGYEWCEWEMLRKDQESTIDITGQPLNISAGYSGRIACAYKYGKSFTRPSKNDPDSRYVNLCVAIYECESTGGSEWVLEDTIHLKNIHLPRIQVDPHLDLSYLYDSRFLQKKQRLNHLIQALSSDDVRSPKNGDMVNTGHSNELHPKSGTDIADGRFSAYLGKSACGHGCPLWADWSNHHLISDISSQAVKKIFDNKPEYLLYGAG</sequence>
<dbReference type="EMBL" id="OB792880">
    <property type="protein sequence ID" value="CAD7425061.1"/>
    <property type="molecule type" value="Genomic_DNA"/>
</dbReference>
<dbReference type="PANTHER" id="PTHR13950">
    <property type="entry name" value="RABCONNECTIN-RELATED"/>
    <property type="match status" value="1"/>
</dbReference>
<dbReference type="InterPro" id="IPR052208">
    <property type="entry name" value="DmX-like/RAVE_component"/>
</dbReference>
<organism evidence="1">
    <name type="scientific">Timema monikensis</name>
    <dbReference type="NCBI Taxonomy" id="170555"/>
    <lineage>
        <taxon>Eukaryota</taxon>
        <taxon>Metazoa</taxon>
        <taxon>Ecdysozoa</taxon>
        <taxon>Arthropoda</taxon>
        <taxon>Hexapoda</taxon>
        <taxon>Insecta</taxon>
        <taxon>Pterygota</taxon>
        <taxon>Neoptera</taxon>
        <taxon>Polyneoptera</taxon>
        <taxon>Phasmatodea</taxon>
        <taxon>Timematodea</taxon>
        <taxon>Timematoidea</taxon>
        <taxon>Timematidae</taxon>
        <taxon>Timema</taxon>
    </lineage>
</organism>
<proteinExistence type="predicted"/>
<dbReference type="GO" id="GO:0007035">
    <property type="term" value="P:vacuolar acidification"/>
    <property type="evidence" value="ECO:0007669"/>
    <property type="project" value="TreeGrafter"/>
</dbReference>
<protein>
    <submittedName>
        <fullName evidence="1">Uncharacterized protein</fullName>
    </submittedName>
</protein>
<dbReference type="GO" id="GO:0043291">
    <property type="term" value="C:RAVE complex"/>
    <property type="evidence" value="ECO:0007669"/>
    <property type="project" value="TreeGrafter"/>
</dbReference>
<name>A0A7R9E0E2_9NEOP</name>
<dbReference type="AlphaFoldDB" id="A0A7R9E0E2"/>
<reference evidence="1" key="1">
    <citation type="submission" date="2020-11" db="EMBL/GenBank/DDBJ databases">
        <authorList>
            <person name="Tran Van P."/>
        </authorList>
    </citation>
    <scope>NUCLEOTIDE SEQUENCE</scope>
</reference>
<accession>A0A7R9E0E2</accession>